<comment type="caution">
    <text evidence="1">The sequence shown here is derived from an EMBL/GenBank/DDBJ whole genome shotgun (WGS) entry which is preliminary data.</text>
</comment>
<dbReference type="Gene3D" id="2.60.300.12">
    <property type="entry name" value="HesB-like domain"/>
    <property type="match status" value="1"/>
</dbReference>
<keyword evidence="2" id="KW-1185">Reference proteome</keyword>
<gene>
    <name evidence="1" type="ORF">JOF56_007369</name>
</gene>
<protein>
    <submittedName>
        <fullName evidence="1">Fe-S cluster assembly iron-binding protein IscA</fullName>
    </submittedName>
</protein>
<dbReference type="SUPFAM" id="SSF89360">
    <property type="entry name" value="HesB-like domain"/>
    <property type="match status" value="1"/>
</dbReference>
<evidence type="ECO:0000313" key="2">
    <source>
        <dbReference type="Proteomes" id="UP001519332"/>
    </source>
</evidence>
<dbReference type="EMBL" id="JAGINW010000001">
    <property type="protein sequence ID" value="MBP2326984.1"/>
    <property type="molecule type" value="Genomic_DNA"/>
</dbReference>
<reference evidence="1 2" key="1">
    <citation type="submission" date="2021-03" db="EMBL/GenBank/DDBJ databases">
        <title>Sequencing the genomes of 1000 actinobacteria strains.</title>
        <authorList>
            <person name="Klenk H.-P."/>
        </authorList>
    </citation>
    <scope>NUCLEOTIDE SEQUENCE [LARGE SCALE GENOMIC DNA]</scope>
    <source>
        <strain evidence="1 2">DSM 46670</strain>
    </source>
</reference>
<dbReference type="Proteomes" id="UP001519332">
    <property type="component" value="Unassembled WGS sequence"/>
</dbReference>
<proteinExistence type="predicted"/>
<accession>A0ABS4TRF1</accession>
<organism evidence="1 2">
    <name type="scientific">Kibdelosporangium banguiense</name>
    <dbReference type="NCBI Taxonomy" id="1365924"/>
    <lineage>
        <taxon>Bacteria</taxon>
        <taxon>Bacillati</taxon>
        <taxon>Actinomycetota</taxon>
        <taxon>Actinomycetes</taxon>
        <taxon>Pseudonocardiales</taxon>
        <taxon>Pseudonocardiaceae</taxon>
        <taxon>Kibdelosporangium</taxon>
    </lineage>
</organism>
<sequence>MLVLTPTAVEVVSAITAASSLPDAAGLRIAAEEVSPEGANLAAGLVNCPQDGDQVLAQRGARVYLDQTAARYLDDKVLTAELDADGRPRFRLSEPTSQA</sequence>
<evidence type="ECO:0000313" key="1">
    <source>
        <dbReference type="EMBL" id="MBP2326984.1"/>
    </source>
</evidence>
<dbReference type="InterPro" id="IPR035903">
    <property type="entry name" value="HesB-like_dom_sf"/>
</dbReference>
<name>A0ABS4TRF1_9PSEU</name>
<dbReference type="RefSeq" id="WP_209643988.1">
    <property type="nucleotide sequence ID" value="NZ_JAGINW010000001.1"/>
</dbReference>